<dbReference type="InterPro" id="IPR046342">
    <property type="entry name" value="CBS_dom_sf"/>
</dbReference>
<reference evidence="3" key="1">
    <citation type="submission" date="2023-07" db="EMBL/GenBank/DDBJ databases">
        <title>Gilvimarinus algae sp. nov., isolated from the surface of Kelp.</title>
        <authorList>
            <person name="Sun Y.Y."/>
            <person name="Gong Y."/>
            <person name="Du Z.J."/>
        </authorList>
    </citation>
    <scope>NUCLEOTIDE SEQUENCE</scope>
    <source>
        <strain evidence="3">SDUM040014</strain>
    </source>
</reference>
<gene>
    <name evidence="3" type="ORF">QWI16_02985</name>
</gene>
<keyword evidence="4" id="KW-1185">Reference proteome</keyword>
<name>A0ABT8TAH5_9GAMM</name>
<evidence type="ECO:0000313" key="4">
    <source>
        <dbReference type="Proteomes" id="UP001168380"/>
    </source>
</evidence>
<evidence type="ECO:0000313" key="3">
    <source>
        <dbReference type="EMBL" id="MDO3381121.1"/>
    </source>
</evidence>
<dbReference type="Gene3D" id="3.10.580.10">
    <property type="entry name" value="CBS-domain"/>
    <property type="match status" value="1"/>
</dbReference>
<proteinExistence type="predicted"/>
<dbReference type="Proteomes" id="UP001168380">
    <property type="component" value="Unassembled WGS sequence"/>
</dbReference>
<accession>A0ABT8TAH5</accession>
<protein>
    <submittedName>
        <fullName evidence="3">CBS domain-containing protein</fullName>
    </submittedName>
</protein>
<dbReference type="Pfam" id="PF00571">
    <property type="entry name" value="CBS"/>
    <property type="match status" value="2"/>
</dbReference>
<dbReference type="SUPFAM" id="SSF54631">
    <property type="entry name" value="CBS-domain pair"/>
    <property type="match status" value="1"/>
</dbReference>
<evidence type="ECO:0000259" key="2">
    <source>
        <dbReference type="PROSITE" id="PS51371"/>
    </source>
</evidence>
<dbReference type="RefSeq" id="WP_302711247.1">
    <property type="nucleotide sequence ID" value="NZ_JAULRT010000032.1"/>
</dbReference>
<dbReference type="InterPro" id="IPR000644">
    <property type="entry name" value="CBS_dom"/>
</dbReference>
<organism evidence="3 4">
    <name type="scientific">Gilvimarinus algae</name>
    <dbReference type="NCBI Taxonomy" id="3058037"/>
    <lineage>
        <taxon>Bacteria</taxon>
        <taxon>Pseudomonadati</taxon>
        <taxon>Pseudomonadota</taxon>
        <taxon>Gammaproteobacteria</taxon>
        <taxon>Cellvibrionales</taxon>
        <taxon>Cellvibrionaceae</taxon>
        <taxon>Gilvimarinus</taxon>
    </lineage>
</organism>
<evidence type="ECO:0000256" key="1">
    <source>
        <dbReference type="PROSITE-ProRule" id="PRU00703"/>
    </source>
</evidence>
<sequence>MPAMPTARELLEPDVLCAYEGWSLQRLEHFLMRHELARVPVIASDHQLVGSVGSADLHRLMNLEETYRARMINDNFRRSTGQDMDNMDELTQWTRRALVYCTVHQVMLPDPPHVEADDTLQSVRELLVAQGLDRVWVTDQGVLAGAIRAVQLL</sequence>
<dbReference type="EMBL" id="JAULRT010000032">
    <property type="protein sequence ID" value="MDO3381121.1"/>
    <property type="molecule type" value="Genomic_DNA"/>
</dbReference>
<feature type="domain" description="CBS" evidence="2">
    <location>
        <begin position="107"/>
        <end position="153"/>
    </location>
</feature>
<dbReference type="PROSITE" id="PS51371">
    <property type="entry name" value="CBS"/>
    <property type="match status" value="1"/>
</dbReference>
<keyword evidence="1" id="KW-0129">CBS domain</keyword>
<comment type="caution">
    <text evidence="3">The sequence shown here is derived from an EMBL/GenBank/DDBJ whole genome shotgun (WGS) entry which is preliminary data.</text>
</comment>